<keyword evidence="9" id="KW-1185">Reference proteome</keyword>
<evidence type="ECO:0000256" key="4">
    <source>
        <dbReference type="ARBA" id="ARBA00022692"/>
    </source>
</evidence>
<evidence type="ECO:0000256" key="7">
    <source>
        <dbReference type="SAM" id="Phobius"/>
    </source>
</evidence>
<dbReference type="Pfam" id="PF03601">
    <property type="entry name" value="Cons_hypoth698"/>
    <property type="match status" value="1"/>
</dbReference>
<evidence type="ECO:0000256" key="2">
    <source>
        <dbReference type="ARBA" id="ARBA00007977"/>
    </source>
</evidence>
<feature type="transmembrane region" description="Helical" evidence="7">
    <location>
        <begin position="268"/>
        <end position="290"/>
    </location>
</feature>
<feature type="transmembrane region" description="Helical" evidence="7">
    <location>
        <begin position="116"/>
        <end position="133"/>
    </location>
</feature>
<dbReference type="RefSeq" id="WP_277358516.1">
    <property type="nucleotide sequence ID" value="NZ_BAAAON010000001.1"/>
</dbReference>
<feature type="transmembrane region" description="Helical" evidence="7">
    <location>
        <begin position="237"/>
        <end position="256"/>
    </location>
</feature>
<evidence type="ECO:0000256" key="1">
    <source>
        <dbReference type="ARBA" id="ARBA00004651"/>
    </source>
</evidence>
<accession>A0ABN3AS63</accession>
<keyword evidence="5 7" id="KW-1133">Transmembrane helix</keyword>
<comment type="similarity">
    <text evidence="2">Belongs to the UPF0324 family.</text>
</comment>
<gene>
    <name evidence="8" type="ORF">GCM10009784_11250</name>
</gene>
<feature type="transmembrane region" description="Helical" evidence="7">
    <location>
        <begin position="86"/>
        <end position="104"/>
    </location>
</feature>
<evidence type="ECO:0000256" key="6">
    <source>
        <dbReference type="ARBA" id="ARBA00023136"/>
    </source>
</evidence>
<keyword evidence="3" id="KW-1003">Cell membrane</keyword>
<evidence type="ECO:0000256" key="3">
    <source>
        <dbReference type="ARBA" id="ARBA00022475"/>
    </source>
</evidence>
<organism evidence="8 9">
    <name type="scientific">Arthrobacter parietis</name>
    <dbReference type="NCBI Taxonomy" id="271434"/>
    <lineage>
        <taxon>Bacteria</taxon>
        <taxon>Bacillati</taxon>
        <taxon>Actinomycetota</taxon>
        <taxon>Actinomycetes</taxon>
        <taxon>Micrococcales</taxon>
        <taxon>Micrococcaceae</taxon>
        <taxon>Arthrobacter</taxon>
    </lineage>
</organism>
<feature type="transmembrane region" description="Helical" evidence="7">
    <location>
        <begin position="61"/>
        <end position="80"/>
    </location>
</feature>
<feature type="transmembrane region" description="Helical" evidence="7">
    <location>
        <begin position="145"/>
        <end position="169"/>
    </location>
</feature>
<evidence type="ECO:0000256" key="5">
    <source>
        <dbReference type="ARBA" id="ARBA00022989"/>
    </source>
</evidence>
<dbReference type="PANTHER" id="PTHR30106:SF2">
    <property type="entry name" value="UPF0324 INNER MEMBRANE PROTEIN YEIH"/>
    <property type="match status" value="1"/>
</dbReference>
<protein>
    <submittedName>
        <fullName evidence="8">YeiH family protein</fullName>
    </submittedName>
</protein>
<feature type="transmembrane region" description="Helical" evidence="7">
    <location>
        <begin position="31"/>
        <end position="52"/>
    </location>
</feature>
<dbReference type="PANTHER" id="PTHR30106">
    <property type="entry name" value="INNER MEMBRANE PROTEIN YEIH-RELATED"/>
    <property type="match status" value="1"/>
</dbReference>
<keyword evidence="6 7" id="KW-0472">Membrane</keyword>
<feature type="transmembrane region" description="Helical" evidence="7">
    <location>
        <begin position="302"/>
        <end position="322"/>
    </location>
</feature>
<evidence type="ECO:0000313" key="8">
    <source>
        <dbReference type="EMBL" id="GAA2174146.1"/>
    </source>
</evidence>
<dbReference type="InterPro" id="IPR018383">
    <property type="entry name" value="UPF0324_pro"/>
</dbReference>
<dbReference type="EMBL" id="BAAAON010000001">
    <property type="protein sequence ID" value="GAA2174146.1"/>
    <property type="molecule type" value="Genomic_DNA"/>
</dbReference>
<evidence type="ECO:0000313" key="9">
    <source>
        <dbReference type="Proteomes" id="UP001500974"/>
    </source>
</evidence>
<sequence length="325" mass="32687">MSNSLPGLAVCLAGAAISWLLSGLLPGTSPLLIAILLGAAWGNLLPVPSLFFEGIGVSSKTLLRAGIVLLGLQLSLSAVLGLGPGVLLLVFLSVGVTFAATLWIGKLLGISFAQRLLIASGFSICGAAAVAATETAAGAKKTEVATAIGLVVLFGTLMIPTVPFLGGLLGMPERTLGVWIGASTHEVAQVVAAGGSVGSSALAVAVTVKLARVLTLAPITAGIALRMRRAEPATGGKIPPVVPLFIVGFVGAMLLRTSDVLPQGVLELAQILQTLLLSAAMFALGLGVHLKSLLRVGKRPVLLGLISTLVILAVSLVCSVALPLS</sequence>
<name>A0ABN3AS63_9MICC</name>
<comment type="caution">
    <text evidence="8">The sequence shown here is derived from an EMBL/GenBank/DDBJ whole genome shotgun (WGS) entry which is preliminary data.</text>
</comment>
<dbReference type="Proteomes" id="UP001500974">
    <property type="component" value="Unassembled WGS sequence"/>
</dbReference>
<reference evidence="8 9" key="1">
    <citation type="journal article" date="2019" name="Int. J. Syst. Evol. Microbiol.">
        <title>The Global Catalogue of Microorganisms (GCM) 10K type strain sequencing project: providing services to taxonomists for standard genome sequencing and annotation.</title>
        <authorList>
            <consortium name="The Broad Institute Genomics Platform"/>
            <consortium name="The Broad Institute Genome Sequencing Center for Infectious Disease"/>
            <person name="Wu L."/>
            <person name="Ma J."/>
        </authorList>
    </citation>
    <scope>NUCLEOTIDE SEQUENCE [LARGE SCALE GENOMIC DNA]</scope>
    <source>
        <strain evidence="8 9">JCM 14917</strain>
    </source>
</reference>
<feature type="transmembrane region" description="Helical" evidence="7">
    <location>
        <begin position="7"/>
        <end position="25"/>
    </location>
</feature>
<keyword evidence="4 7" id="KW-0812">Transmembrane</keyword>
<comment type="subcellular location">
    <subcellularLocation>
        <location evidence="1">Cell membrane</location>
        <topology evidence="1">Multi-pass membrane protein</topology>
    </subcellularLocation>
</comment>
<proteinExistence type="inferred from homology"/>